<dbReference type="GO" id="GO:0006559">
    <property type="term" value="P:L-phenylalanine catabolic process"/>
    <property type="evidence" value="ECO:0007669"/>
    <property type="project" value="TreeGrafter"/>
</dbReference>
<dbReference type="PROSITE" id="PS50405">
    <property type="entry name" value="GST_CTER"/>
    <property type="match status" value="1"/>
</dbReference>
<dbReference type="EMBL" id="CP025741">
    <property type="protein sequence ID" value="AYA47718.1"/>
    <property type="molecule type" value="Genomic_DNA"/>
</dbReference>
<dbReference type="SUPFAM" id="SSF52833">
    <property type="entry name" value="Thioredoxin-like"/>
    <property type="match status" value="1"/>
</dbReference>
<dbReference type="InterPro" id="IPR036249">
    <property type="entry name" value="Thioredoxin-like_sf"/>
</dbReference>
<dbReference type="SFLD" id="SFLDS00019">
    <property type="entry name" value="Glutathione_Transferase_(cytos"/>
    <property type="match status" value="1"/>
</dbReference>
<evidence type="ECO:0000259" key="2">
    <source>
        <dbReference type="PROSITE" id="PS50404"/>
    </source>
</evidence>
<dbReference type="GO" id="GO:0006749">
    <property type="term" value="P:glutathione metabolic process"/>
    <property type="evidence" value="ECO:0007669"/>
    <property type="project" value="TreeGrafter"/>
</dbReference>
<reference evidence="4" key="2">
    <citation type="submission" date="2018-01" db="EMBL/GenBank/DDBJ databases">
        <title>Ralstonia pseudosolanacearum P824 infects blueberry.</title>
        <authorList>
            <person name="Bocsanczy A.M."/>
            <person name="Norman D.J."/>
        </authorList>
    </citation>
    <scope>NUCLEOTIDE SEQUENCE</scope>
    <source>
        <strain evidence="4">P824</strain>
    </source>
</reference>
<sequence length="216" mass="23911">MSIKLYNYFRSSASFRVRIALEIKGLPYDYAPVHLLKGEQAAPDFVKLNPEALVPVLCDGTEVLNQSLAIVEYLEETHPEPTLLPGSAADRAHIRAIALAIACEIHPLNNPRVLKYLKHTFNVGDDARNDWYRHWVRLGFAALETRLTQSPRTGACCVGDTPTLADLCLVPQVFNGKRFDVAVEDYPTLARIFEHCMAQPAFQRAAPAAQPDAASA</sequence>
<dbReference type="CDD" id="cd03042">
    <property type="entry name" value="GST_N_Zeta"/>
    <property type="match status" value="1"/>
</dbReference>
<dbReference type="Pfam" id="PF02798">
    <property type="entry name" value="GST_N"/>
    <property type="match status" value="1"/>
</dbReference>
<evidence type="ECO:0000313" key="5">
    <source>
        <dbReference type="EMBL" id="CUV20743.1"/>
    </source>
</evidence>
<dbReference type="Gene3D" id="3.40.30.10">
    <property type="entry name" value="Glutaredoxin"/>
    <property type="match status" value="1"/>
</dbReference>
<dbReference type="InterPro" id="IPR005955">
    <property type="entry name" value="GST_Zeta"/>
</dbReference>
<dbReference type="SFLD" id="SFLDG00358">
    <property type="entry name" value="Main_(cytGST)"/>
    <property type="match status" value="1"/>
</dbReference>
<dbReference type="InterPro" id="IPR004046">
    <property type="entry name" value="GST_C"/>
</dbReference>
<reference evidence="5" key="1">
    <citation type="submission" date="2015-10" db="EMBL/GenBank/DDBJ databases">
        <authorList>
            <person name="Gilbert D.G."/>
        </authorList>
    </citation>
    <scope>NUCLEOTIDE SEQUENCE</scope>
    <source>
        <strain evidence="5">Phyl III-seqv23</strain>
    </source>
</reference>
<accession>A0A0K1ZPF5</accession>
<dbReference type="NCBIfam" id="TIGR01262">
    <property type="entry name" value="maiA"/>
    <property type="match status" value="1"/>
</dbReference>
<dbReference type="InterPro" id="IPR036282">
    <property type="entry name" value="Glutathione-S-Trfase_C_sf"/>
</dbReference>
<name>A0A0K1ZPF5_RALSL</name>
<dbReference type="EC" id="5.2.1.2" evidence="5"/>
<evidence type="ECO:0000313" key="6">
    <source>
        <dbReference type="Proteomes" id="UP000262427"/>
    </source>
</evidence>
<reference evidence="6" key="3">
    <citation type="submission" date="2018-01" db="EMBL/GenBank/DDBJ databases">
        <title>Raltonia solanacearum P824 infects blueberry.</title>
        <authorList>
            <person name="Bocsanczy A.M."/>
            <person name="Norman D.J."/>
        </authorList>
    </citation>
    <scope>NUCLEOTIDE SEQUENCE [LARGE SCALE GENOMIC DNA]</scope>
    <source>
        <strain evidence="6">P824</strain>
    </source>
</reference>
<dbReference type="AlphaFoldDB" id="A0A0K1ZPF5"/>
<dbReference type="InterPro" id="IPR034333">
    <property type="entry name" value="GST_Zeta_N"/>
</dbReference>
<dbReference type="GO" id="GO:0004364">
    <property type="term" value="F:glutathione transferase activity"/>
    <property type="evidence" value="ECO:0007669"/>
    <property type="project" value="TreeGrafter"/>
</dbReference>
<dbReference type="PATRIC" id="fig|305.92.peg.3484"/>
<dbReference type="InterPro" id="IPR010987">
    <property type="entry name" value="Glutathione-S-Trfase_C-like"/>
</dbReference>
<dbReference type="GO" id="GO:0005737">
    <property type="term" value="C:cytoplasm"/>
    <property type="evidence" value="ECO:0007669"/>
    <property type="project" value="InterPro"/>
</dbReference>
<dbReference type="PANTHER" id="PTHR42673:SF21">
    <property type="entry name" value="GLUTATHIONE S-TRANSFERASE YFCF"/>
    <property type="match status" value="1"/>
</dbReference>
<dbReference type="GO" id="GO:0016034">
    <property type="term" value="F:maleylacetoacetate isomerase activity"/>
    <property type="evidence" value="ECO:0007669"/>
    <property type="project" value="UniProtKB-EC"/>
</dbReference>
<proteinExistence type="inferred from homology"/>
<dbReference type="InterPro" id="IPR034330">
    <property type="entry name" value="GST_Zeta_C"/>
</dbReference>
<dbReference type="Gene3D" id="1.20.1050.10">
    <property type="match status" value="1"/>
</dbReference>
<dbReference type="PANTHER" id="PTHR42673">
    <property type="entry name" value="MALEYLACETOACETATE ISOMERASE"/>
    <property type="match status" value="1"/>
</dbReference>
<gene>
    <name evidence="5" type="primary">maiA</name>
    <name evidence="5" type="ORF">PSS4_v1_1690017</name>
    <name evidence="4" type="ORF">RSP824_15280</name>
</gene>
<feature type="domain" description="GST N-terminal" evidence="2">
    <location>
        <begin position="1"/>
        <end position="82"/>
    </location>
</feature>
<dbReference type="CDD" id="cd03191">
    <property type="entry name" value="GST_C_Zeta"/>
    <property type="match status" value="1"/>
</dbReference>
<dbReference type="SUPFAM" id="SSF47616">
    <property type="entry name" value="GST C-terminal domain-like"/>
    <property type="match status" value="1"/>
</dbReference>
<dbReference type="Pfam" id="PF00043">
    <property type="entry name" value="GST_C"/>
    <property type="match status" value="1"/>
</dbReference>
<comment type="similarity">
    <text evidence="1">Belongs to the GST superfamily. Zeta family.</text>
</comment>
<dbReference type="PROSITE" id="PS50404">
    <property type="entry name" value="GST_NTER"/>
    <property type="match status" value="1"/>
</dbReference>
<evidence type="ECO:0000313" key="4">
    <source>
        <dbReference type="EMBL" id="AYA47718.1"/>
    </source>
</evidence>
<dbReference type="Proteomes" id="UP000262427">
    <property type="component" value="Chromosome CM"/>
</dbReference>
<evidence type="ECO:0000259" key="3">
    <source>
        <dbReference type="PROSITE" id="PS50405"/>
    </source>
</evidence>
<dbReference type="InterPro" id="IPR040079">
    <property type="entry name" value="Glutathione_S-Trfase"/>
</dbReference>
<feature type="domain" description="GST C-terminal" evidence="3">
    <location>
        <begin position="87"/>
        <end position="215"/>
    </location>
</feature>
<protein>
    <submittedName>
        <fullName evidence="4 5">Maleylacetoacetate isomerase</fullName>
        <ecNumber evidence="5">5.2.1.2</ecNumber>
    </submittedName>
</protein>
<dbReference type="EMBL" id="LN899821">
    <property type="protein sequence ID" value="CUV20743.1"/>
    <property type="molecule type" value="Genomic_DNA"/>
</dbReference>
<evidence type="ECO:0000256" key="1">
    <source>
        <dbReference type="ARBA" id="ARBA00010007"/>
    </source>
</evidence>
<dbReference type="InterPro" id="IPR004045">
    <property type="entry name" value="Glutathione_S-Trfase_N"/>
</dbReference>
<dbReference type="FunFam" id="1.20.1050.10:FF:000017">
    <property type="entry name" value="Maleylacetoacetate isomerase"/>
    <property type="match status" value="1"/>
</dbReference>
<keyword evidence="5" id="KW-0413">Isomerase</keyword>
<organism evidence="5">
    <name type="scientific">Ralstonia solanacearum</name>
    <name type="common">Pseudomonas solanacearum</name>
    <dbReference type="NCBI Taxonomy" id="305"/>
    <lineage>
        <taxon>Bacteria</taxon>
        <taxon>Pseudomonadati</taxon>
        <taxon>Pseudomonadota</taxon>
        <taxon>Betaproteobacteria</taxon>
        <taxon>Burkholderiales</taxon>
        <taxon>Burkholderiaceae</taxon>
        <taxon>Ralstonia</taxon>
        <taxon>Ralstonia solanacearum species complex</taxon>
    </lineage>
</organism>